<evidence type="ECO:0000313" key="4">
    <source>
        <dbReference type="EMBL" id="QMS39792.1"/>
    </source>
</evidence>
<dbReference type="EMBL" id="DABGZR010000050">
    <property type="protein sequence ID" value="HAJ0998522.1"/>
    <property type="molecule type" value="Genomic_DNA"/>
</dbReference>
<reference evidence="2" key="1">
    <citation type="journal article" date="2018" name="Genome Biol.">
        <title>SKESA: strategic k-mer extension for scrupulous assemblies.</title>
        <authorList>
            <person name="Souvorov A."/>
            <person name="Agarwala R."/>
            <person name="Lipman D.J."/>
        </authorList>
    </citation>
    <scope>NUCLEOTIDE SEQUENCE [LARGE SCALE GENOMIC DNA]</scope>
    <source>
        <strain evidence="2">EC00605</strain>
    </source>
</reference>
<dbReference type="RefSeq" id="WP_000699783.1">
    <property type="nucleotide sequence ID" value="NZ_AP022161.1"/>
</dbReference>
<dbReference type="Proteomes" id="UP000514533">
    <property type="component" value="Chromosome"/>
</dbReference>
<evidence type="ECO:0000256" key="1">
    <source>
        <dbReference type="SAM" id="Phobius"/>
    </source>
</evidence>
<organism evidence="3 5">
    <name type="scientific">Escherichia coli</name>
    <dbReference type="NCBI Taxonomy" id="562"/>
    <lineage>
        <taxon>Bacteria</taxon>
        <taxon>Pseudomonadati</taxon>
        <taxon>Pseudomonadota</taxon>
        <taxon>Gammaproteobacteria</taxon>
        <taxon>Enterobacterales</taxon>
        <taxon>Enterobacteriaceae</taxon>
        <taxon>Escherichia</taxon>
    </lineage>
</organism>
<evidence type="ECO:0000313" key="6">
    <source>
        <dbReference type="Proteomes" id="UP000514533"/>
    </source>
</evidence>
<keyword evidence="1" id="KW-0812">Transmembrane</keyword>
<dbReference type="EMBL" id="CP055981">
    <property type="protein sequence ID" value="QMS39792.1"/>
    <property type="molecule type" value="Genomic_DNA"/>
</dbReference>
<reference evidence="2" key="2">
    <citation type="submission" date="2019-09" db="EMBL/GenBank/DDBJ databases">
        <authorList>
            <consortium name="NCBI Pathogen Detection Project"/>
        </authorList>
    </citation>
    <scope>NUCLEOTIDE SEQUENCE</scope>
    <source>
        <strain evidence="2">EC00605</strain>
    </source>
</reference>
<dbReference type="AlphaFoldDB" id="A0A0A1AHU4"/>
<accession>A0A0A1AHU4</accession>
<sequence length="67" mass="7229">MKILWVISLLCSAIGFIEGILGVFGAQSAPQQAAGAAMGVAWAVIPYCICRAIQQLRPREVIIKKEE</sequence>
<evidence type="ECO:0000313" key="3">
    <source>
        <dbReference type="EMBL" id="NGE91462.1"/>
    </source>
</evidence>
<name>A0A0A1AHU4_ECOLX</name>
<reference evidence="3 5" key="3">
    <citation type="submission" date="2020-02" db="EMBL/GenBank/DDBJ databases">
        <title>WGS of Carbapenem-Resistant Enterobacteriaceae.</title>
        <authorList>
            <person name="Tokajian S."/>
            <person name="El Chaar M."/>
            <person name="El Khoury M."/>
        </authorList>
    </citation>
    <scope>NUCLEOTIDE SEQUENCE [LARGE SCALE GENOMIC DNA]</scope>
    <source>
        <strain evidence="3 5">ECM_75</strain>
    </source>
</reference>
<evidence type="ECO:0000313" key="5">
    <source>
        <dbReference type="Proteomes" id="UP000472856"/>
    </source>
</evidence>
<feature type="transmembrane region" description="Helical" evidence="1">
    <location>
        <begin position="32"/>
        <end position="50"/>
    </location>
</feature>
<gene>
    <name evidence="3" type="ORF">G5603_25440</name>
    <name evidence="2" type="ORF">HL601_23505</name>
    <name evidence="4" type="ORF">HVV39_18120</name>
</gene>
<dbReference type="EMBL" id="JAAJRI010000044">
    <property type="protein sequence ID" value="NGE91462.1"/>
    <property type="molecule type" value="Genomic_DNA"/>
</dbReference>
<dbReference type="Proteomes" id="UP000472856">
    <property type="component" value="Unassembled WGS sequence"/>
</dbReference>
<keyword evidence="1" id="KW-1133">Transmembrane helix</keyword>
<reference evidence="4 6" key="4">
    <citation type="submission" date="2020-06" db="EMBL/GenBank/DDBJ databases">
        <title>REHAB project genomes.</title>
        <authorList>
            <person name="Shaw L.P."/>
        </authorList>
    </citation>
    <scope>NUCLEOTIDE SEQUENCE [LARGE SCALE GENOMIC DNA]</scope>
    <source>
        <strain evidence="4 6">RHB01-C20</strain>
    </source>
</reference>
<protein>
    <submittedName>
        <fullName evidence="3">Uncharacterized protein</fullName>
    </submittedName>
</protein>
<proteinExistence type="predicted"/>
<evidence type="ECO:0000313" key="2">
    <source>
        <dbReference type="EMBL" id="HAJ0998522.1"/>
    </source>
</evidence>
<keyword evidence="1" id="KW-0472">Membrane</keyword>